<feature type="signal peptide" evidence="1">
    <location>
        <begin position="1"/>
        <end position="26"/>
    </location>
</feature>
<keyword evidence="1" id="KW-0732">Signal</keyword>
<dbReference type="Proteomes" id="UP000708208">
    <property type="component" value="Unassembled WGS sequence"/>
</dbReference>
<name>A0A8J2JZQ4_9HEXA</name>
<accession>A0A8J2JZQ4</accession>
<feature type="chain" id="PRO_5035241932" evidence="1">
    <location>
        <begin position="27"/>
        <end position="55"/>
    </location>
</feature>
<feature type="non-terminal residue" evidence="2">
    <location>
        <position position="1"/>
    </location>
</feature>
<proteinExistence type="predicted"/>
<protein>
    <submittedName>
        <fullName evidence="2">Uncharacterized protein</fullName>
    </submittedName>
</protein>
<organism evidence="2 3">
    <name type="scientific">Allacma fusca</name>
    <dbReference type="NCBI Taxonomy" id="39272"/>
    <lineage>
        <taxon>Eukaryota</taxon>
        <taxon>Metazoa</taxon>
        <taxon>Ecdysozoa</taxon>
        <taxon>Arthropoda</taxon>
        <taxon>Hexapoda</taxon>
        <taxon>Collembola</taxon>
        <taxon>Symphypleona</taxon>
        <taxon>Sminthuridae</taxon>
        <taxon>Allacma</taxon>
    </lineage>
</organism>
<evidence type="ECO:0000313" key="3">
    <source>
        <dbReference type="Proteomes" id="UP000708208"/>
    </source>
</evidence>
<comment type="caution">
    <text evidence="2">The sequence shown here is derived from an EMBL/GenBank/DDBJ whole genome shotgun (WGS) entry which is preliminary data.</text>
</comment>
<dbReference type="EMBL" id="CAJVCH010179770">
    <property type="protein sequence ID" value="CAG7729522.1"/>
    <property type="molecule type" value="Genomic_DNA"/>
</dbReference>
<evidence type="ECO:0000313" key="2">
    <source>
        <dbReference type="EMBL" id="CAG7729522.1"/>
    </source>
</evidence>
<evidence type="ECO:0000256" key="1">
    <source>
        <dbReference type="SAM" id="SignalP"/>
    </source>
</evidence>
<reference evidence="2" key="1">
    <citation type="submission" date="2021-06" db="EMBL/GenBank/DDBJ databases">
        <authorList>
            <person name="Hodson N. C."/>
            <person name="Mongue J. A."/>
            <person name="Jaron S. K."/>
        </authorList>
    </citation>
    <scope>NUCLEOTIDE SEQUENCE</scope>
</reference>
<dbReference type="AlphaFoldDB" id="A0A8J2JZQ4"/>
<sequence length="55" mass="6340">FVWKLIGNSVDVLMELLLQLSQLVWTFSKALQSLWSNCTNDKTINKNGLPHRNPK</sequence>
<keyword evidence="3" id="KW-1185">Reference proteome</keyword>
<gene>
    <name evidence="2" type="ORF">AFUS01_LOCUS18227</name>
</gene>